<keyword evidence="3" id="KW-1185">Reference proteome</keyword>
<evidence type="ECO:0000313" key="2">
    <source>
        <dbReference type="EMBL" id="MFC0392388.1"/>
    </source>
</evidence>
<reference evidence="2 3" key="1">
    <citation type="submission" date="2024-09" db="EMBL/GenBank/DDBJ databases">
        <authorList>
            <person name="Sun Q."/>
            <person name="Mori K."/>
        </authorList>
    </citation>
    <scope>NUCLEOTIDE SEQUENCE [LARGE SCALE GENOMIC DNA]</scope>
    <source>
        <strain evidence="2 3">CCM 4839</strain>
    </source>
</reference>
<dbReference type="InterPro" id="IPR055171">
    <property type="entry name" value="GT-D-like"/>
</dbReference>
<feature type="domain" description="GT-D fold-like" evidence="1">
    <location>
        <begin position="98"/>
        <end position="307"/>
    </location>
</feature>
<accession>A0ABV6J942</accession>
<gene>
    <name evidence="2" type="ORF">ACFFJ8_13525</name>
</gene>
<name>A0ABV6J942_9BACL</name>
<proteinExistence type="predicted"/>
<sequence>MQKVMAQAAVSFNQGYDAGYDDALLKTMQTAQTVQTVPIEVPNRSFDKDYKNGVYDGGEGIVDSILPDLDILPDISVRQIIEAGIEHMRSRSHRVLGAPEVTGQIMNALNTKSPLSVIRLGDGELLTLAQDVVLNREQVRKEGHFLKYAGVQLPDLAARDQLVQAIGSADIVGIPKLRLPNFQPLAFSVFKAHGIDYRQLRLTLSTINYSIYMDGLLRGILANRRVLVVGNSAPQLSQVLSLSGIRVTGAVAPVEGMHDITRVMGEIAARDFDIALVGAGIPAVVIVQRIATELGKVAVDFGHLADSFVNGDSVL</sequence>
<protein>
    <submittedName>
        <fullName evidence="2">GT-D fold domain-containing glycosyltransferase</fullName>
    </submittedName>
</protein>
<comment type="caution">
    <text evidence="2">The sequence shown here is derived from an EMBL/GenBank/DDBJ whole genome shotgun (WGS) entry which is preliminary data.</text>
</comment>
<dbReference type="InterPro" id="IPR049785">
    <property type="entry name" value="GT-D-like_firm"/>
</dbReference>
<dbReference type="NCBIfam" id="NF040628">
    <property type="entry name" value="GT-D_rel"/>
    <property type="match status" value="1"/>
</dbReference>
<dbReference type="RefSeq" id="WP_256555208.1">
    <property type="nucleotide sequence ID" value="NZ_JANHOF010000003.1"/>
</dbReference>
<dbReference type="EMBL" id="JBHLVF010000017">
    <property type="protein sequence ID" value="MFC0392388.1"/>
    <property type="molecule type" value="Genomic_DNA"/>
</dbReference>
<organism evidence="2 3">
    <name type="scientific">Paenibacillus mendelii</name>
    <dbReference type="NCBI Taxonomy" id="206163"/>
    <lineage>
        <taxon>Bacteria</taxon>
        <taxon>Bacillati</taxon>
        <taxon>Bacillota</taxon>
        <taxon>Bacilli</taxon>
        <taxon>Bacillales</taxon>
        <taxon>Paenibacillaceae</taxon>
        <taxon>Paenibacillus</taxon>
    </lineage>
</organism>
<evidence type="ECO:0000259" key="1">
    <source>
        <dbReference type="Pfam" id="PF22882"/>
    </source>
</evidence>
<dbReference type="Proteomes" id="UP001589818">
    <property type="component" value="Unassembled WGS sequence"/>
</dbReference>
<evidence type="ECO:0000313" key="3">
    <source>
        <dbReference type="Proteomes" id="UP001589818"/>
    </source>
</evidence>
<dbReference type="Pfam" id="PF22882">
    <property type="entry name" value="GT-D-like"/>
    <property type="match status" value="1"/>
</dbReference>